<comment type="cofactor">
    <cofactor evidence="2">
        <name>Mn(2+)</name>
        <dbReference type="ChEBI" id="CHEBI:29035"/>
    </cofactor>
    <text evidence="2">The Mn(2+) ion enhances activity.</text>
</comment>
<dbReference type="InterPro" id="IPR002933">
    <property type="entry name" value="Peptidase_M20"/>
</dbReference>
<dbReference type="InterPro" id="IPR036264">
    <property type="entry name" value="Bact_exopeptidase_dim_dom"/>
</dbReference>
<dbReference type="AlphaFoldDB" id="A0A855X2B8"/>
<sequence>MLGLTIVILLPDLAGVCRYRNITMNQTSSVTDRARLLYKTQIGWRRHLHQYPELSNREFKTTAFIGKVLKKCGYRLMKVNYPTGVIAELRGKDKGPTVAIRADIDALPVTEKTAVPFKSRVPGVMHACGHDVHTAVALGVAALLAEQRNGLNGNVRFIFQPAEEMPPGGAQYMIASGAMKGVDVIFGLHVEPQLQVGKIGLRDGAVFAANFDFDVIIHGRGGHGARPNLGIDAIVVAAEVINRVQHIVSREIDPIDPVVISFGEIQGGTARNVIADTVRLVGTARWLSEKLNGRIPSMITRAITSICASYGATCEIVDIGCYPLLKNDPAVNAIYRRNWEKLFGKGKIDLTDPVLGSEDFAGYLERVPGSMFRLGIMNKKIKADRPWHSTFFKVDEEAIFYGTALLTAATLDYMENGGK</sequence>
<dbReference type="InterPro" id="IPR017439">
    <property type="entry name" value="Amidohydrolase"/>
</dbReference>
<dbReference type="Proteomes" id="UP000250918">
    <property type="component" value="Unassembled WGS sequence"/>
</dbReference>
<dbReference type="GO" id="GO:0046872">
    <property type="term" value="F:metal ion binding"/>
    <property type="evidence" value="ECO:0007669"/>
    <property type="project" value="UniProtKB-KW"/>
</dbReference>
<reference evidence="4 5" key="1">
    <citation type="journal article" date="2018" name="ISME J.">
        <title>A methanotrophic archaeon couples anaerobic oxidation of methane to Fe(III) reduction.</title>
        <authorList>
            <person name="Cai C."/>
            <person name="Leu A.O."/>
            <person name="Xie G.J."/>
            <person name="Guo J."/>
            <person name="Feng Y."/>
            <person name="Zhao J.X."/>
            <person name="Tyson G.W."/>
            <person name="Yuan Z."/>
            <person name="Hu S."/>
        </authorList>
    </citation>
    <scope>NUCLEOTIDE SEQUENCE [LARGE SCALE GENOMIC DNA]</scope>
    <source>
        <strain evidence="4">FeB_12</strain>
    </source>
</reference>
<dbReference type="SUPFAM" id="SSF55031">
    <property type="entry name" value="Bacterial exopeptidase dimerisation domain"/>
    <property type="match status" value="1"/>
</dbReference>
<dbReference type="Pfam" id="PF01546">
    <property type="entry name" value="Peptidase_M20"/>
    <property type="match status" value="1"/>
</dbReference>
<dbReference type="FunFam" id="3.30.70.360:FF:000001">
    <property type="entry name" value="N-acetyldiaminopimelate deacetylase"/>
    <property type="match status" value="1"/>
</dbReference>
<evidence type="ECO:0000259" key="3">
    <source>
        <dbReference type="Pfam" id="PF07687"/>
    </source>
</evidence>
<dbReference type="GO" id="GO:0019877">
    <property type="term" value="P:diaminopimelate biosynthetic process"/>
    <property type="evidence" value="ECO:0007669"/>
    <property type="project" value="UniProtKB-ARBA"/>
</dbReference>
<dbReference type="Gene3D" id="3.30.70.360">
    <property type="match status" value="1"/>
</dbReference>
<dbReference type="PIRSF" id="PIRSF005962">
    <property type="entry name" value="Pept_M20D_amidohydro"/>
    <property type="match status" value="1"/>
</dbReference>
<feature type="binding site" evidence="2">
    <location>
        <position position="130"/>
    </location>
    <ligand>
        <name>Mn(2+)</name>
        <dbReference type="ChEBI" id="CHEBI:29035"/>
        <label>2</label>
    </ligand>
</feature>
<feature type="binding site" evidence="2">
    <location>
        <position position="388"/>
    </location>
    <ligand>
        <name>Mn(2+)</name>
        <dbReference type="ChEBI" id="CHEBI:29035"/>
        <label>2</label>
    </ligand>
</feature>
<dbReference type="Gene3D" id="3.40.630.10">
    <property type="entry name" value="Zn peptidases"/>
    <property type="match status" value="1"/>
</dbReference>
<dbReference type="InterPro" id="IPR011650">
    <property type="entry name" value="Peptidase_M20_dimer"/>
</dbReference>
<feature type="domain" description="Peptidase M20 dimerisation" evidence="3">
    <location>
        <begin position="213"/>
        <end position="290"/>
    </location>
</feature>
<feature type="binding site" evidence="2">
    <location>
        <position position="128"/>
    </location>
    <ligand>
        <name>Mn(2+)</name>
        <dbReference type="ChEBI" id="CHEBI:29035"/>
        <label>2</label>
    </ligand>
</feature>
<dbReference type="PANTHER" id="PTHR11014">
    <property type="entry name" value="PEPTIDASE M20 FAMILY MEMBER"/>
    <property type="match status" value="1"/>
</dbReference>
<evidence type="ECO:0000313" key="5">
    <source>
        <dbReference type="Proteomes" id="UP000250918"/>
    </source>
</evidence>
<dbReference type="NCBIfam" id="TIGR01891">
    <property type="entry name" value="amidohydrolases"/>
    <property type="match status" value="1"/>
</dbReference>
<protein>
    <submittedName>
        <fullName evidence="4">Hydrolase</fullName>
    </submittedName>
</protein>
<keyword evidence="2" id="KW-0479">Metal-binding</keyword>
<evidence type="ECO:0000313" key="4">
    <source>
        <dbReference type="EMBL" id="PWB68072.1"/>
    </source>
</evidence>
<organism evidence="4 5">
    <name type="scientific">candidate division GN15 bacterium</name>
    <dbReference type="NCBI Taxonomy" id="2072418"/>
    <lineage>
        <taxon>Bacteria</taxon>
        <taxon>candidate division GN15</taxon>
    </lineage>
</organism>
<keyword evidence="1 4" id="KW-0378">Hydrolase</keyword>
<keyword evidence="2" id="KW-0464">Manganese</keyword>
<dbReference type="SUPFAM" id="SSF53187">
    <property type="entry name" value="Zn-dependent exopeptidases"/>
    <property type="match status" value="1"/>
</dbReference>
<evidence type="ECO:0000256" key="2">
    <source>
        <dbReference type="PIRSR" id="PIRSR005962-1"/>
    </source>
</evidence>
<dbReference type="EMBL" id="PQAP01000218">
    <property type="protein sequence ID" value="PWB68072.1"/>
    <property type="molecule type" value="Genomic_DNA"/>
</dbReference>
<accession>A0A855X2B8</accession>
<dbReference type="Pfam" id="PF07687">
    <property type="entry name" value="M20_dimer"/>
    <property type="match status" value="1"/>
</dbReference>
<name>A0A855X2B8_9BACT</name>
<proteinExistence type="predicted"/>
<comment type="caution">
    <text evidence="4">The sequence shown here is derived from an EMBL/GenBank/DDBJ whole genome shotgun (WGS) entry which is preliminary data.</text>
</comment>
<evidence type="ECO:0000256" key="1">
    <source>
        <dbReference type="ARBA" id="ARBA00022801"/>
    </source>
</evidence>
<feature type="binding site" evidence="2">
    <location>
        <position position="189"/>
    </location>
    <ligand>
        <name>Mn(2+)</name>
        <dbReference type="ChEBI" id="CHEBI:29035"/>
        <label>2</label>
    </ligand>
</feature>
<dbReference type="GO" id="GO:0050118">
    <property type="term" value="F:N-acetyldiaminopimelate deacetylase activity"/>
    <property type="evidence" value="ECO:0007669"/>
    <property type="project" value="UniProtKB-ARBA"/>
</dbReference>
<gene>
    <name evidence="4" type="ORF">C3F09_12380</name>
</gene>
<dbReference type="CDD" id="cd03886">
    <property type="entry name" value="M20_Acy1"/>
    <property type="match status" value="1"/>
</dbReference>
<dbReference type="PANTHER" id="PTHR11014:SF63">
    <property type="entry name" value="METALLOPEPTIDASE, PUTATIVE (AFU_ORTHOLOGUE AFUA_6G09600)-RELATED"/>
    <property type="match status" value="1"/>
</dbReference>
<feature type="binding site" evidence="2">
    <location>
        <position position="164"/>
    </location>
    <ligand>
        <name>Mn(2+)</name>
        <dbReference type="ChEBI" id="CHEBI:29035"/>
        <label>2</label>
    </ligand>
</feature>